<dbReference type="AlphaFoldDB" id="A0A098LI19"/>
<protein>
    <submittedName>
        <fullName evidence="1">Meta-pathway phenol degradation-like protein</fullName>
    </submittedName>
</protein>
<gene>
    <name evidence="1" type="ORF">MYP_3871</name>
</gene>
<dbReference type="EMBL" id="BBLT01000009">
    <property type="protein sequence ID" value="GAL86641.1"/>
    <property type="molecule type" value="Genomic_DNA"/>
</dbReference>
<name>A0A098LI19_9BACT</name>
<evidence type="ECO:0000313" key="2">
    <source>
        <dbReference type="Proteomes" id="UP000030185"/>
    </source>
</evidence>
<comment type="caution">
    <text evidence="1">The sequence shown here is derived from an EMBL/GenBank/DDBJ whole genome shotgun (WGS) entry which is preliminary data.</text>
</comment>
<keyword evidence="2" id="KW-1185">Reference proteome</keyword>
<sequence length="310" mass="34159">MRKVLRTVFIISVLVFEFKSSAKGQQNFLPGFAGLMCGSQSDPGIYAVAFGWGMNVKKVADRNGKTHFFPNGDVLLLKAPALSLVVATRKKILGGNYSFSVTGAICNSRLEIPNIIGASKSYPYGITSTYIQPISLGWKTSRADFIAGYAVYLPTGKWVWLGQHNYGLGMWTQEINLGTTIYLNHKKSIHFAIEANYDINSKKRGVSYRTGWPLTLQGGLGTNYGNPDKLLSGWLGVAGFAQWITVKTKFNSDLGPIDGPYAHIYGLGPELVVFKGGLTFRYLMEFGAKSNYLGPIWCVTLNWQIKKLKA</sequence>
<dbReference type="OrthoDB" id="9810698at2"/>
<reference evidence="1 2" key="1">
    <citation type="submission" date="2014-09" db="EMBL/GenBank/DDBJ databases">
        <title>Sporocytophaga myxococcoides PG-01 genome sequencing.</title>
        <authorList>
            <person name="Liu L."/>
            <person name="Gao P.J."/>
            <person name="Chen G.J."/>
            <person name="Wang L.S."/>
        </authorList>
    </citation>
    <scope>NUCLEOTIDE SEQUENCE [LARGE SCALE GENOMIC DNA]</scope>
    <source>
        <strain evidence="1 2">PG-01</strain>
    </source>
</reference>
<accession>A0A098LI19</accession>
<dbReference type="Pfam" id="PF13557">
    <property type="entry name" value="Phenol_MetA_deg"/>
    <property type="match status" value="1"/>
</dbReference>
<dbReference type="Proteomes" id="UP000030185">
    <property type="component" value="Unassembled WGS sequence"/>
</dbReference>
<dbReference type="InterPro" id="IPR025737">
    <property type="entry name" value="FApF"/>
</dbReference>
<evidence type="ECO:0000313" key="1">
    <source>
        <dbReference type="EMBL" id="GAL86641.1"/>
    </source>
</evidence>
<organism evidence="1 2">
    <name type="scientific">Sporocytophaga myxococcoides</name>
    <dbReference type="NCBI Taxonomy" id="153721"/>
    <lineage>
        <taxon>Bacteria</taxon>
        <taxon>Pseudomonadati</taxon>
        <taxon>Bacteroidota</taxon>
        <taxon>Cytophagia</taxon>
        <taxon>Cytophagales</taxon>
        <taxon>Cytophagaceae</taxon>
        <taxon>Sporocytophaga</taxon>
    </lineage>
</organism>
<dbReference type="RefSeq" id="WP_045466946.1">
    <property type="nucleotide sequence ID" value="NZ_BBLT01000009.1"/>
</dbReference>
<dbReference type="eggNOG" id="COG4313">
    <property type="taxonomic scope" value="Bacteria"/>
</dbReference>
<proteinExistence type="predicted"/>